<accession>A0A1Y0I8T4</accession>
<evidence type="ECO:0000259" key="1">
    <source>
        <dbReference type="SMART" id="SM00953"/>
    </source>
</evidence>
<name>A0A1Y0I8T4_9GAMM</name>
<dbReference type="Pfam" id="PF08808">
    <property type="entry name" value="RES"/>
    <property type="match status" value="1"/>
</dbReference>
<gene>
    <name evidence="2" type="ORF">OLMES_2823</name>
</gene>
<dbReference type="Proteomes" id="UP000196027">
    <property type="component" value="Chromosome"/>
</dbReference>
<dbReference type="InterPro" id="IPR014914">
    <property type="entry name" value="RES_dom"/>
</dbReference>
<keyword evidence="3" id="KW-1185">Reference proteome</keyword>
<sequence>MFETVADPEDLEIVFAIEARTNDRLRDEVGQIGLIKPEDRISGPGSSVVMAAFTHIGNPSRFTDGSFGVYYAAYSLETAIAETVYHRERFLQATDEAPLEITMRVYVGEIKKSMLDVRGPSWKHLYDPDPVHYPTSQGVAKTLRNQGAWGLVYRSVRDPGGQCIAAFRPPAVSRPKQGPHLRYVWNGTKISNVFEVKELR</sequence>
<dbReference type="EMBL" id="CP021425">
    <property type="protein sequence ID" value="ARU56871.1"/>
    <property type="molecule type" value="Genomic_DNA"/>
</dbReference>
<protein>
    <submittedName>
        <fullName evidence="2">RES domain protein</fullName>
    </submittedName>
</protein>
<dbReference type="AlphaFoldDB" id="A0A1Y0I8T4"/>
<feature type="domain" description="RES" evidence="1">
    <location>
        <begin position="52"/>
        <end position="178"/>
    </location>
</feature>
<evidence type="ECO:0000313" key="2">
    <source>
        <dbReference type="EMBL" id="ARU56871.1"/>
    </source>
</evidence>
<organism evidence="2 3">
    <name type="scientific">Oleiphilus messinensis</name>
    <dbReference type="NCBI Taxonomy" id="141451"/>
    <lineage>
        <taxon>Bacteria</taxon>
        <taxon>Pseudomonadati</taxon>
        <taxon>Pseudomonadota</taxon>
        <taxon>Gammaproteobacteria</taxon>
        <taxon>Oceanospirillales</taxon>
        <taxon>Oleiphilaceae</taxon>
        <taxon>Oleiphilus</taxon>
    </lineage>
</organism>
<evidence type="ECO:0000313" key="3">
    <source>
        <dbReference type="Proteomes" id="UP000196027"/>
    </source>
</evidence>
<dbReference type="SMART" id="SM00953">
    <property type="entry name" value="RES"/>
    <property type="match status" value="1"/>
</dbReference>
<reference evidence="2 3" key="1">
    <citation type="submission" date="2017-05" db="EMBL/GenBank/DDBJ databases">
        <title>Genomic insights into alkan degradation activity of Oleiphilus messinensis.</title>
        <authorList>
            <person name="Kozyavkin S.A."/>
            <person name="Slesarev A.I."/>
            <person name="Golyshin P.N."/>
            <person name="Korzhenkov A."/>
            <person name="Golyshina O.N."/>
            <person name="Toshchakov S.V."/>
        </authorList>
    </citation>
    <scope>NUCLEOTIDE SEQUENCE [LARGE SCALE GENOMIC DNA]</scope>
    <source>
        <strain evidence="2 3">ME102</strain>
    </source>
</reference>
<proteinExistence type="predicted"/>
<dbReference type="KEGG" id="ome:OLMES_2823"/>